<evidence type="ECO:0000313" key="1">
    <source>
        <dbReference type="EMBL" id="QTA89213.1"/>
    </source>
</evidence>
<proteinExistence type="predicted"/>
<name>A0A975BPE8_9BACT</name>
<dbReference type="EMBL" id="CP061800">
    <property type="protein sequence ID" value="QTA89213.1"/>
    <property type="molecule type" value="Genomic_DNA"/>
</dbReference>
<evidence type="ECO:0000313" key="2">
    <source>
        <dbReference type="Proteomes" id="UP000663722"/>
    </source>
</evidence>
<dbReference type="KEGG" id="dmm:dnm_052630"/>
<dbReference type="Proteomes" id="UP000663722">
    <property type="component" value="Chromosome"/>
</dbReference>
<sequence>MISENFVAFEPLEIFYIFGTRLTEYVRKAGTSLPKDSFVELRRKKQVWRFADFGFIHNTWDIFRRVIFCQPLYEDGQMRRPLDSAGVPSCDEYLL</sequence>
<reference evidence="1" key="1">
    <citation type="journal article" date="2021" name="Microb. Physiol.">
        <title>Proteogenomic Insights into the Physiology of Marine, Sulfate-Reducing, Filamentous Desulfonema limicola and Desulfonema magnum.</title>
        <authorList>
            <person name="Schnaars V."/>
            <person name="Wohlbrand L."/>
            <person name="Scheve S."/>
            <person name="Hinrichs C."/>
            <person name="Reinhardt R."/>
            <person name="Rabus R."/>
        </authorList>
    </citation>
    <scope>NUCLEOTIDE SEQUENCE</scope>
    <source>
        <strain evidence="1">4be13</strain>
    </source>
</reference>
<dbReference type="RefSeq" id="WP_207677948.1">
    <property type="nucleotide sequence ID" value="NZ_CP061800.1"/>
</dbReference>
<gene>
    <name evidence="1" type="ORF">dnm_052630</name>
</gene>
<accession>A0A975BPE8</accession>
<organism evidence="1 2">
    <name type="scientific">Desulfonema magnum</name>
    <dbReference type="NCBI Taxonomy" id="45655"/>
    <lineage>
        <taxon>Bacteria</taxon>
        <taxon>Pseudomonadati</taxon>
        <taxon>Thermodesulfobacteriota</taxon>
        <taxon>Desulfobacteria</taxon>
        <taxon>Desulfobacterales</taxon>
        <taxon>Desulfococcaceae</taxon>
        <taxon>Desulfonema</taxon>
    </lineage>
</organism>
<protein>
    <submittedName>
        <fullName evidence="1">Uncharacterized protein</fullName>
    </submittedName>
</protein>
<keyword evidence="2" id="KW-1185">Reference proteome</keyword>
<dbReference type="AlphaFoldDB" id="A0A975BPE8"/>